<feature type="transmembrane region" description="Helical" evidence="1">
    <location>
        <begin position="31"/>
        <end position="56"/>
    </location>
</feature>
<dbReference type="Pfam" id="PF10318">
    <property type="entry name" value="7TM_GPCR_Srh"/>
    <property type="match status" value="1"/>
</dbReference>
<evidence type="ECO:0008006" key="4">
    <source>
        <dbReference type="Google" id="ProtNLM"/>
    </source>
</evidence>
<keyword evidence="1" id="KW-0812">Transmembrane</keyword>
<feature type="transmembrane region" description="Helical" evidence="1">
    <location>
        <begin position="76"/>
        <end position="97"/>
    </location>
</feature>
<dbReference type="InterPro" id="IPR053220">
    <property type="entry name" value="Nematode_rcpt-like_serp_H"/>
</dbReference>
<comment type="caution">
    <text evidence="2">The sequence shown here is derived from an EMBL/GenBank/DDBJ whole genome shotgun (WGS) entry which is preliminary data.</text>
</comment>
<dbReference type="EMBL" id="BTSX01000005">
    <property type="protein sequence ID" value="GMT02173.1"/>
    <property type="molecule type" value="Genomic_DNA"/>
</dbReference>
<reference evidence="2" key="1">
    <citation type="submission" date="2023-10" db="EMBL/GenBank/DDBJ databases">
        <title>Genome assembly of Pristionchus species.</title>
        <authorList>
            <person name="Yoshida K."/>
            <person name="Sommer R.J."/>
        </authorList>
    </citation>
    <scope>NUCLEOTIDE SEQUENCE</scope>
    <source>
        <strain evidence="2">RS0144</strain>
    </source>
</reference>
<dbReference type="PANTHER" id="PTHR22941:SF26">
    <property type="entry name" value="SERPENTINE RECEPTOR, CLASS H"/>
    <property type="match status" value="1"/>
</dbReference>
<protein>
    <recommendedName>
        <fullName evidence="4">G protein-coupled receptor</fullName>
    </recommendedName>
</protein>
<dbReference type="AlphaFoldDB" id="A0AAV5U6S9"/>
<evidence type="ECO:0000256" key="1">
    <source>
        <dbReference type="SAM" id="Phobius"/>
    </source>
</evidence>
<feature type="non-terminal residue" evidence="2">
    <location>
        <position position="1"/>
    </location>
</feature>
<evidence type="ECO:0000313" key="3">
    <source>
        <dbReference type="Proteomes" id="UP001432027"/>
    </source>
</evidence>
<gene>
    <name evidence="2" type="ORF">PENTCL1PPCAC_24347</name>
</gene>
<accession>A0AAV5U6S9</accession>
<keyword evidence="1" id="KW-0472">Membrane</keyword>
<keyword evidence="3" id="KW-1185">Reference proteome</keyword>
<evidence type="ECO:0000313" key="2">
    <source>
        <dbReference type="EMBL" id="GMT02173.1"/>
    </source>
</evidence>
<sequence length="104" mass="11601">QVARHTFVLLKEVKHLSAKTQQLFRVLTKSLVIQALTPVAIILVPLGITLCINATLTTFWPRIMSSWTTEPLDLVFVIGSLHGATHSIALIFTTPAFRAQFYQV</sequence>
<proteinExistence type="predicted"/>
<name>A0AAV5U6S9_9BILA</name>
<keyword evidence="1" id="KW-1133">Transmembrane helix</keyword>
<dbReference type="Proteomes" id="UP001432027">
    <property type="component" value="Unassembled WGS sequence"/>
</dbReference>
<organism evidence="2 3">
    <name type="scientific">Pristionchus entomophagus</name>
    <dbReference type="NCBI Taxonomy" id="358040"/>
    <lineage>
        <taxon>Eukaryota</taxon>
        <taxon>Metazoa</taxon>
        <taxon>Ecdysozoa</taxon>
        <taxon>Nematoda</taxon>
        <taxon>Chromadorea</taxon>
        <taxon>Rhabditida</taxon>
        <taxon>Rhabditina</taxon>
        <taxon>Diplogasteromorpha</taxon>
        <taxon>Diplogasteroidea</taxon>
        <taxon>Neodiplogasteridae</taxon>
        <taxon>Pristionchus</taxon>
    </lineage>
</organism>
<dbReference type="PANTHER" id="PTHR22941">
    <property type="entry name" value="SERPENTINE RECEPTOR"/>
    <property type="match status" value="1"/>
</dbReference>
<dbReference type="InterPro" id="IPR019422">
    <property type="entry name" value="7TM_GPCR_serpentine_rcpt_Srh"/>
</dbReference>